<accession>A0A6A4VVT2</accession>
<dbReference type="InterPro" id="IPR048365">
    <property type="entry name" value="TNP-like_RNaseH_N"/>
</dbReference>
<organism evidence="2 3">
    <name type="scientific">Amphibalanus amphitrite</name>
    <name type="common">Striped barnacle</name>
    <name type="synonym">Balanus amphitrite</name>
    <dbReference type="NCBI Taxonomy" id="1232801"/>
    <lineage>
        <taxon>Eukaryota</taxon>
        <taxon>Metazoa</taxon>
        <taxon>Ecdysozoa</taxon>
        <taxon>Arthropoda</taxon>
        <taxon>Crustacea</taxon>
        <taxon>Multicrustacea</taxon>
        <taxon>Cirripedia</taxon>
        <taxon>Thoracica</taxon>
        <taxon>Thoracicalcarea</taxon>
        <taxon>Balanomorpha</taxon>
        <taxon>Balanoidea</taxon>
        <taxon>Balanidae</taxon>
        <taxon>Amphibalaninae</taxon>
        <taxon>Amphibalanus</taxon>
    </lineage>
</organism>
<dbReference type="Pfam" id="PF21787">
    <property type="entry name" value="TNP-like_RNaseH_N"/>
    <property type="match status" value="1"/>
</dbReference>
<dbReference type="Proteomes" id="UP000440578">
    <property type="component" value="Unassembled WGS sequence"/>
</dbReference>
<gene>
    <name evidence="2" type="primary">T_142</name>
    <name evidence="2" type="ORF">FJT64_004372</name>
</gene>
<reference evidence="2 3" key="1">
    <citation type="submission" date="2019-07" db="EMBL/GenBank/DDBJ databases">
        <title>Draft genome assembly of a fouling barnacle, Amphibalanus amphitrite (Darwin, 1854): The first reference genome for Thecostraca.</title>
        <authorList>
            <person name="Kim W."/>
        </authorList>
    </citation>
    <scope>NUCLEOTIDE SEQUENCE [LARGE SCALE GENOMIC DNA]</scope>
    <source>
        <strain evidence="2">SNU_AA5</strain>
        <tissue evidence="2">Soma without cirri and trophi</tissue>
    </source>
</reference>
<sequence length="124" mass="14158">MSGMERLCVLCFDEMSLNGGWCYDQMTNRAMSATKLQLLMVRGLCASWRQPCYYGMSAPMNMTSINDVVDDLEVTGLRVIAAVSDMEPSNERMWRQAGVSDSQSCIARRKPSRPERLRYLKFLE</sequence>
<comment type="caution">
    <text evidence="2">The sequence shown here is derived from an EMBL/GenBank/DDBJ whole genome shotgun (WGS) entry which is preliminary data.</text>
</comment>
<evidence type="ECO:0000313" key="3">
    <source>
        <dbReference type="Proteomes" id="UP000440578"/>
    </source>
</evidence>
<dbReference type="AlphaFoldDB" id="A0A6A4VVT2"/>
<protein>
    <submittedName>
        <fullName evidence="2">Transposable element P transposase</fullName>
    </submittedName>
</protein>
<proteinExistence type="predicted"/>
<evidence type="ECO:0000259" key="1">
    <source>
        <dbReference type="Pfam" id="PF21787"/>
    </source>
</evidence>
<keyword evidence="3" id="KW-1185">Reference proteome</keyword>
<feature type="domain" description="Transposable element P transposase-like RNase H" evidence="1">
    <location>
        <begin position="4"/>
        <end position="97"/>
    </location>
</feature>
<name>A0A6A4VVT2_AMPAM</name>
<dbReference type="EMBL" id="VIIS01001440">
    <property type="protein sequence ID" value="KAF0298255.1"/>
    <property type="molecule type" value="Genomic_DNA"/>
</dbReference>
<evidence type="ECO:0000313" key="2">
    <source>
        <dbReference type="EMBL" id="KAF0298255.1"/>
    </source>
</evidence>